<reference evidence="1 2" key="1">
    <citation type="journal article" date="2018" name="Sci. Rep.">
        <title>Genomic signatures of local adaptation to the degree of environmental predictability in rotifers.</title>
        <authorList>
            <person name="Franch-Gras L."/>
            <person name="Hahn C."/>
            <person name="Garcia-Roger E.M."/>
            <person name="Carmona M.J."/>
            <person name="Serra M."/>
            <person name="Gomez A."/>
        </authorList>
    </citation>
    <scope>NUCLEOTIDE SEQUENCE [LARGE SCALE GENOMIC DNA]</scope>
    <source>
        <strain evidence="1">HYR1</strain>
    </source>
</reference>
<accession>A0A3M7SUF2</accession>
<dbReference type="Proteomes" id="UP000276133">
    <property type="component" value="Unassembled WGS sequence"/>
</dbReference>
<dbReference type="EMBL" id="REGN01000774">
    <property type="protein sequence ID" value="RNA39208.1"/>
    <property type="molecule type" value="Genomic_DNA"/>
</dbReference>
<keyword evidence="2" id="KW-1185">Reference proteome</keyword>
<proteinExistence type="predicted"/>
<protein>
    <submittedName>
        <fullName evidence="1">Uncharacterized protein</fullName>
    </submittedName>
</protein>
<evidence type="ECO:0000313" key="1">
    <source>
        <dbReference type="EMBL" id="RNA39208.1"/>
    </source>
</evidence>
<dbReference type="AlphaFoldDB" id="A0A3M7SUF2"/>
<name>A0A3M7SUF2_BRAPC</name>
<evidence type="ECO:0000313" key="2">
    <source>
        <dbReference type="Proteomes" id="UP000276133"/>
    </source>
</evidence>
<gene>
    <name evidence="1" type="ORF">BpHYR1_009526</name>
</gene>
<sequence>MTQSCPNISLTQFKNPIRDCYKEKNTYYCSVLGKMSQKKLKNNNHERFACYICLVSPIDSKHKKKNLVLAASFDRIGNLLFTIQNKERFY</sequence>
<comment type="caution">
    <text evidence="1">The sequence shown here is derived from an EMBL/GenBank/DDBJ whole genome shotgun (WGS) entry which is preliminary data.</text>
</comment>
<organism evidence="1 2">
    <name type="scientific">Brachionus plicatilis</name>
    <name type="common">Marine rotifer</name>
    <name type="synonym">Brachionus muelleri</name>
    <dbReference type="NCBI Taxonomy" id="10195"/>
    <lineage>
        <taxon>Eukaryota</taxon>
        <taxon>Metazoa</taxon>
        <taxon>Spiralia</taxon>
        <taxon>Gnathifera</taxon>
        <taxon>Rotifera</taxon>
        <taxon>Eurotatoria</taxon>
        <taxon>Monogononta</taxon>
        <taxon>Pseudotrocha</taxon>
        <taxon>Ploima</taxon>
        <taxon>Brachionidae</taxon>
        <taxon>Brachionus</taxon>
    </lineage>
</organism>